<evidence type="ECO:0000313" key="3">
    <source>
        <dbReference type="Proteomes" id="UP001558652"/>
    </source>
</evidence>
<keyword evidence="3" id="KW-1185">Reference proteome</keyword>
<evidence type="ECO:0000313" key="2">
    <source>
        <dbReference type="EMBL" id="KAL1116416.1"/>
    </source>
</evidence>
<dbReference type="EMBL" id="JBFDAA010000017">
    <property type="protein sequence ID" value="KAL1116416.1"/>
    <property type="molecule type" value="Genomic_DNA"/>
</dbReference>
<feature type="region of interest" description="Disordered" evidence="1">
    <location>
        <begin position="260"/>
        <end position="280"/>
    </location>
</feature>
<dbReference type="Proteomes" id="UP001558652">
    <property type="component" value="Unassembled WGS sequence"/>
</dbReference>
<dbReference type="AlphaFoldDB" id="A0ABD0XYV9"/>
<gene>
    <name evidence="2" type="ORF">AAG570_004890</name>
</gene>
<reference evidence="2 3" key="1">
    <citation type="submission" date="2024-07" db="EMBL/GenBank/DDBJ databases">
        <title>Chromosome-level genome assembly of the water stick insect Ranatra chinensis (Heteroptera: Nepidae).</title>
        <authorList>
            <person name="Liu X."/>
        </authorList>
    </citation>
    <scope>NUCLEOTIDE SEQUENCE [LARGE SCALE GENOMIC DNA]</scope>
    <source>
        <strain evidence="2">Cailab_2021Rc</strain>
        <tissue evidence="2">Muscle</tissue>
    </source>
</reference>
<evidence type="ECO:0000256" key="1">
    <source>
        <dbReference type="SAM" id="MobiDB-lite"/>
    </source>
</evidence>
<sequence length="280" mass="32573">MRSHPHLKHRTDKIFVKTGEPDGEALRKRRIGFFYQSERSRGVFLLGQSPDLDGILLPTHPTPRTWSPQIFTFSPKWKDSRAADIYLTTNGVNETVEKWLFEGVFDEGIKQLAPRLKKLSVFYQLVWDRKCSYFQLRFSLVYYDNETRIQQPKEDAMFAYFPPGSEQQEQHRRGEVHPSHLEYTTDREDCGTAIYTSTSEKQLYRGTDERALNRIPRLPSSPPPHPLSHFSARGSRLQPVAPPADPTTFVFHHYHATRRVVPTRRKREGTSHINSSPPER</sequence>
<feature type="compositionally biased region" description="Polar residues" evidence="1">
    <location>
        <begin position="271"/>
        <end position="280"/>
    </location>
</feature>
<organism evidence="2 3">
    <name type="scientific">Ranatra chinensis</name>
    <dbReference type="NCBI Taxonomy" id="642074"/>
    <lineage>
        <taxon>Eukaryota</taxon>
        <taxon>Metazoa</taxon>
        <taxon>Ecdysozoa</taxon>
        <taxon>Arthropoda</taxon>
        <taxon>Hexapoda</taxon>
        <taxon>Insecta</taxon>
        <taxon>Pterygota</taxon>
        <taxon>Neoptera</taxon>
        <taxon>Paraneoptera</taxon>
        <taxon>Hemiptera</taxon>
        <taxon>Heteroptera</taxon>
        <taxon>Panheteroptera</taxon>
        <taxon>Nepomorpha</taxon>
        <taxon>Nepidae</taxon>
        <taxon>Ranatrinae</taxon>
        <taxon>Ranatra</taxon>
    </lineage>
</organism>
<protein>
    <submittedName>
        <fullName evidence="2">Uncharacterized protein</fullName>
    </submittedName>
</protein>
<proteinExistence type="predicted"/>
<accession>A0ABD0XYV9</accession>
<name>A0ABD0XYV9_9HEMI</name>
<comment type="caution">
    <text evidence="2">The sequence shown here is derived from an EMBL/GenBank/DDBJ whole genome shotgun (WGS) entry which is preliminary data.</text>
</comment>